<accession>A0ABQ4KAU9</accession>
<organism evidence="1 2">
    <name type="scientific">Siminovitchia fordii</name>
    <dbReference type="NCBI Taxonomy" id="254759"/>
    <lineage>
        <taxon>Bacteria</taxon>
        <taxon>Bacillati</taxon>
        <taxon>Bacillota</taxon>
        <taxon>Bacilli</taxon>
        <taxon>Bacillales</taxon>
        <taxon>Bacillaceae</taxon>
        <taxon>Siminovitchia</taxon>
    </lineage>
</organism>
<proteinExistence type="predicted"/>
<protein>
    <recommendedName>
        <fullName evidence="3">Oxalate:formate antiporter</fullName>
    </recommendedName>
</protein>
<evidence type="ECO:0000313" key="2">
    <source>
        <dbReference type="Proteomes" id="UP000680279"/>
    </source>
</evidence>
<sequence>MTIFVGAISLKNHTAGRNIIYIHMNHTARYILSSGIQFPDFMKGIPIKPSNLLLLKHKFEDGYFNMHTRLNFVTGDNIEQLLEDEVFRYGEFCWADFSDEEGLNELTGQELAELLYLGHIKSPLRPPFYRMLGNQFVYLTGEDGTFNKIYYKKWEHFFSMIGVVISHRVSPGKERTLFGRRKYRQAPFVPAEVMQLLSGQMREGVIFSIDKMVGDRLKIEIPIWIVGDFLDMDEMYEVYMEQSRRAPDGRLVLDRKAGEWQALLE</sequence>
<evidence type="ECO:0008006" key="3">
    <source>
        <dbReference type="Google" id="ProtNLM"/>
    </source>
</evidence>
<gene>
    <name evidence="1" type="ORF">J1TS3_33090</name>
</gene>
<dbReference type="EMBL" id="BOQT01000014">
    <property type="protein sequence ID" value="GIN22175.1"/>
    <property type="molecule type" value="Genomic_DNA"/>
</dbReference>
<name>A0ABQ4KAU9_9BACI</name>
<dbReference type="Proteomes" id="UP000680279">
    <property type="component" value="Unassembled WGS sequence"/>
</dbReference>
<keyword evidence="2" id="KW-1185">Reference proteome</keyword>
<reference evidence="1 2" key="1">
    <citation type="submission" date="2021-03" db="EMBL/GenBank/DDBJ databases">
        <title>Antimicrobial resistance genes in bacteria isolated from Japanese honey, and their potential for conferring macrolide and lincosamide resistance in the American foulbrood pathogen Paenibacillus larvae.</title>
        <authorList>
            <person name="Okamoto M."/>
            <person name="Kumagai M."/>
            <person name="Kanamori H."/>
            <person name="Takamatsu D."/>
        </authorList>
    </citation>
    <scope>NUCLEOTIDE SEQUENCE [LARGE SCALE GENOMIC DNA]</scope>
    <source>
        <strain evidence="1 2">J1TS3</strain>
    </source>
</reference>
<evidence type="ECO:0000313" key="1">
    <source>
        <dbReference type="EMBL" id="GIN22175.1"/>
    </source>
</evidence>
<comment type="caution">
    <text evidence="1">The sequence shown here is derived from an EMBL/GenBank/DDBJ whole genome shotgun (WGS) entry which is preliminary data.</text>
</comment>